<feature type="domain" description="Histidine kinase" evidence="15">
    <location>
        <begin position="823"/>
        <end position="1039"/>
    </location>
</feature>
<dbReference type="InterPro" id="IPR018062">
    <property type="entry name" value="HTH_AraC-typ_CS"/>
</dbReference>
<evidence type="ECO:0000256" key="13">
    <source>
        <dbReference type="SAM" id="Phobius"/>
    </source>
</evidence>
<dbReference type="CDD" id="cd00082">
    <property type="entry name" value="HisKA"/>
    <property type="match status" value="1"/>
</dbReference>
<evidence type="ECO:0000256" key="8">
    <source>
        <dbReference type="ARBA" id="ARBA00023012"/>
    </source>
</evidence>
<keyword evidence="3 12" id="KW-0597">Phosphoprotein</keyword>
<dbReference type="Proteomes" id="UP000193420">
    <property type="component" value="Unassembled WGS sequence"/>
</dbReference>
<dbReference type="Gene3D" id="3.40.50.2300">
    <property type="match status" value="1"/>
</dbReference>
<keyword evidence="7" id="KW-0067">ATP-binding</keyword>
<dbReference type="InterPro" id="IPR015943">
    <property type="entry name" value="WD40/YVTN_repeat-like_dom_sf"/>
</dbReference>
<dbReference type="GO" id="GO:0003700">
    <property type="term" value="F:DNA-binding transcription factor activity"/>
    <property type="evidence" value="ECO:0007669"/>
    <property type="project" value="InterPro"/>
</dbReference>
<evidence type="ECO:0000256" key="9">
    <source>
        <dbReference type="ARBA" id="ARBA00023015"/>
    </source>
</evidence>
<dbReference type="InterPro" id="IPR018060">
    <property type="entry name" value="HTH_AraC"/>
</dbReference>
<name>A0A1X7LGF9_9FLAO</name>
<dbReference type="SMART" id="SM00388">
    <property type="entry name" value="HisKA"/>
    <property type="match status" value="1"/>
</dbReference>
<evidence type="ECO:0000256" key="3">
    <source>
        <dbReference type="ARBA" id="ARBA00022553"/>
    </source>
</evidence>
<keyword evidence="18" id="KW-1185">Reference proteome</keyword>
<dbReference type="PRINTS" id="PR00344">
    <property type="entry name" value="BCTRLSENSOR"/>
</dbReference>
<dbReference type="FunFam" id="3.30.565.10:FF:000037">
    <property type="entry name" value="Hybrid sensor histidine kinase/response regulator"/>
    <property type="match status" value="1"/>
</dbReference>
<dbReference type="GO" id="GO:0043565">
    <property type="term" value="F:sequence-specific DNA binding"/>
    <property type="evidence" value="ECO:0007669"/>
    <property type="project" value="InterPro"/>
</dbReference>
<dbReference type="InterPro" id="IPR005467">
    <property type="entry name" value="His_kinase_dom"/>
</dbReference>
<evidence type="ECO:0000259" key="16">
    <source>
        <dbReference type="PROSITE" id="PS50110"/>
    </source>
</evidence>
<keyword evidence="13" id="KW-0472">Membrane</keyword>
<evidence type="ECO:0000313" key="17">
    <source>
        <dbReference type="EMBL" id="SMG52433.1"/>
    </source>
</evidence>
<keyword evidence="6" id="KW-0418">Kinase</keyword>
<evidence type="ECO:0000313" key="18">
    <source>
        <dbReference type="Proteomes" id="UP000193420"/>
    </source>
</evidence>
<dbReference type="SMART" id="SM00387">
    <property type="entry name" value="HATPase_c"/>
    <property type="match status" value="1"/>
</dbReference>
<evidence type="ECO:0000256" key="7">
    <source>
        <dbReference type="ARBA" id="ARBA00022840"/>
    </source>
</evidence>
<organism evidence="17 18">
    <name type="scientific">Arenibacter troitsensis</name>
    <dbReference type="NCBI Taxonomy" id="188872"/>
    <lineage>
        <taxon>Bacteria</taxon>
        <taxon>Pseudomonadati</taxon>
        <taxon>Bacteroidota</taxon>
        <taxon>Flavobacteriia</taxon>
        <taxon>Flavobacteriales</taxon>
        <taxon>Flavobacteriaceae</taxon>
        <taxon>Arenibacter</taxon>
    </lineage>
</organism>
<dbReference type="SUPFAM" id="SSF47384">
    <property type="entry name" value="Homodimeric domain of signal transducing histidine kinase"/>
    <property type="match status" value="1"/>
</dbReference>
<keyword evidence="8" id="KW-0902">Two-component regulatory system</keyword>
<dbReference type="SUPFAM" id="SSF55874">
    <property type="entry name" value="ATPase domain of HSP90 chaperone/DNA topoisomerase II/histidine kinase"/>
    <property type="match status" value="1"/>
</dbReference>
<dbReference type="InterPro" id="IPR011006">
    <property type="entry name" value="CheY-like_superfamily"/>
</dbReference>
<dbReference type="Pfam" id="PF02518">
    <property type="entry name" value="HATPase_c"/>
    <property type="match status" value="1"/>
</dbReference>
<dbReference type="PROSITE" id="PS00041">
    <property type="entry name" value="HTH_ARAC_FAMILY_1"/>
    <property type="match status" value="1"/>
</dbReference>
<gene>
    <name evidence="17" type="ORF">SAMN03080602_04225</name>
</gene>
<proteinExistence type="predicted"/>
<dbReference type="Pfam" id="PF07495">
    <property type="entry name" value="Y_Y_Y"/>
    <property type="match status" value="1"/>
</dbReference>
<dbReference type="SMART" id="SM00448">
    <property type="entry name" value="REC"/>
    <property type="match status" value="1"/>
</dbReference>
<dbReference type="InterPro" id="IPR036890">
    <property type="entry name" value="HATPase_C_sf"/>
</dbReference>
<dbReference type="EMBL" id="FXAO01000014">
    <property type="protein sequence ID" value="SMG52433.1"/>
    <property type="molecule type" value="Genomic_DNA"/>
</dbReference>
<dbReference type="SUPFAM" id="SSF52172">
    <property type="entry name" value="CheY-like"/>
    <property type="match status" value="1"/>
</dbReference>
<dbReference type="EC" id="2.7.13.3" evidence="2"/>
<feature type="domain" description="HTH araC/xylS-type" evidence="14">
    <location>
        <begin position="1233"/>
        <end position="1332"/>
    </location>
</feature>
<feature type="domain" description="Response regulatory" evidence="16">
    <location>
        <begin position="1086"/>
        <end position="1201"/>
    </location>
</feature>
<evidence type="ECO:0000256" key="5">
    <source>
        <dbReference type="ARBA" id="ARBA00022741"/>
    </source>
</evidence>
<dbReference type="InterPro" id="IPR004358">
    <property type="entry name" value="Sig_transdc_His_kin-like_C"/>
</dbReference>
<keyword evidence="13" id="KW-1133">Transmembrane helix</keyword>
<dbReference type="PROSITE" id="PS50110">
    <property type="entry name" value="RESPONSE_REGULATORY"/>
    <property type="match status" value="1"/>
</dbReference>
<feature type="modified residue" description="4-aspartylphosphate" evidence="12">
    <location>
        <position position="1134"/>
    </location>
</feature>
<reference evidence="18" key="1">
    <citation type="submission" date="2017-04" db="EMBL/GenBank/DDBJ databases">
        <authorList>
            <person name="Varghese N."/>
            <person name="Submissions S."/>
        </authorList>
    </citation>
    <scope>NUCLEOTIDE SEQUENCE [LARGE SCALE GENOMIC DNA]</scope>
    <source>
        <strain evidence="18">DSM 19835</strain>
    </source>
</reference>
<dbReference type="PROSITE" id="PS50109">
    <property type="entry name" value="HIS_KIN"/>
    <property type="match status" value="1"/>
</dbReference>
<dbReference type="FunFam" id="1.10.287.130:FF:000034">
    <property type="entry name" value="Two-component system sensor histidine kinase/response regulator"/>
    <property type="match status" value="1"/>
</dbReference>
<evidence type="ECO:0000256" key="2">
    <source>
        <dbReference type="ARBA" id="ARBA00012438"/>
    </source>
</evidence>
<dbReference type="InterPro" id="IPR003661">
    <property type="entry name" value="HisK_dim/P_dom"/>
</dbReference>
<keyword evidence="11" id="KW-0804">Transcription</keyword>
<dbReference type="Pfam" id="PF07494">
    <property type="entry name" value="Reg_prop"/>
    <property type="match status" value="2"/>
</dbReference>
<feature type="transmembrane region" description="Helical" evidence="13">
    <location>
        <begin position="765"/>
        <end position="786"/>
    </location>
</feature>
<dbReference type="Gene3D" id="1.10.10.60">
    <property type="entry name" value="Homeodomain-like"/>
    <property type="match status" value="1"/>
</dbReference>
<protein>
    <recommendedName>
        <fullName evidence="2">histidine kinase</fullName>
        <ecNumber evidence="2">2.7.13.3</ecNumber>
    </recommendedName>
</protein>
<evidence type="ECO:0000256" key="12">
    <source>
        <dbReference type="PROSITE-ProRule" id="PRU00169"/>
    </source>
</evidence>
<evidence type="ECO:0000256" key="6">
    <source>
        <dbReference type="ARBA" id="ARBA00022777"/>
    </source>
</evidence>
<dbReference type="InterPro" id="IPR013783">
    <property type="entry name" value="Ig-like_fold"/>
</dbReference>
<dbReference type="PANTHER" id="PTHR43547:SF2">
    <property type="entry name" value="HYBRID SIGNAL TRANSDUCTION HISTIDINE KINASE C"/>
    <property type="match status" value="1"/>
</dbReference>
<dbReference type="Gene3D" id="1.10.287.130">
    <property type="match status" value="1"/>
</dbReference>
<dbReference type="InterPro" id="IPR011123">
    <property type="entry name" value="Y_Y_Y"/>
</dbReference>
<keyword evidence="9" id="KW-0805">Transcription regulation</keyword>
<dbReference type="InterPro" id="IPR011110">
    <property type="entry name" value="Reg_prop"/>
</dbReference>
<evidence type="ECO:0000256" key="1">
    <source>
        <dbReference type="ARBA" id="ARBA00000085"/>
    </source>
</evidence>
<dbReference type="FunFam" id="2.60.40.10:FF:000791">
    <property type="entry name" value="Two-component system sensor histidine kinase/response regulator"/>
    <property type="match status" value="1"/>
</dbReference>
<dbReference type="InterPro" id="IPR003594">
    <property type="entry name" value="HATPase_dom"/>
</dbReference>
<dbReference type="InterPro" id="IPR001789">
    <property type="entry name" value="Sig_transdc_resp-reg_receiver"/>
</dbReference>
<keyword evidence="10" id="KW-0238">DNA-binding</keyword>
<dbReference type="CDD" id="cd17574">
    <property type="entry name" value="REC_OmpR"/>
    <property type="match status" value="1"/>
</dbReference>
<dbReference type="Pfam" id="PF00072">
    <property type="entry name" value="Response_reg"/>
    <property type="match status" value="1"/>
</dbReference>
<evidence type="ECO:0000256" key="10">
    <source>
        <dbReference type="ARBA" id="ARBA00023125"/>
    </source>
</evidence>
<dbReference type="Gene3D" id="2.130.10.10">
    <property type="entry name" value="YVTN repeat-like/Quinoprotein amine dehydrogenase"/>
    <property type="match status" value="3"/>
</dbReference>
<keyword evidence="13" id="KW-0812">Transmembrane</keyword>
<dbReference type="InterPro" id="IPR036097">
    <property type="entry name" value="HisK_dim/P_sf"/>
</dbReference>
<dbReference type="RefSeq" id="WP_085500873.1">
    <property type="nucleotide sequence ID" value="NZ_FXAO01000014.1"/>
</dbReference>
<dbReference type="SMART" id="SM00342">
    <property type="entry name" value="HTH_ARAC"/>
    <property type="match status" value="1"/>
</dbReference>
<dbReference type="GO" id="GO:0000155">
    <property type="term" value="F:phosphorelay sensor kinase activity"/>
    <property type="evidence" value="ECO:0007669"/>
    <property type="project" value="InterPro"/>
</dbReference>
<accession>A0A1X7LGF9</accession>
<evidence type="ECO:0000256" key="4">
    <source>
        <dbReference type="ARBA" id="ARBA00022679"/>
    </source>
</evidence>
<dbReference type="Gene3D" id="3.30.565.10">
    <property type="entry name" value="Histidine kinase-like ATPase, C-terminal domain"/>
    <property type="match status" value="1"/>
</dbReference>
<dbReference type="SUPFAM" id="SSF46689">
    <property type="entry name" value="Homeodomain-like"/>
    <property type="match status" value="1"/>
</dbReference>
<keyword evidence="4" id="KW-0808">Transferase</keyword>
<keyword evidence="5" id="KW-0547">Nucleotide-binding</keyword>
<sequence length="1337" mass="153083">MNRVIILLIIFTFSWETFSQEDEKKDIAITSFKFSSGLNSDNVRHIIQDSLGYIWVGTSNELYKFDGQSTYSLSLFEEKDSLFYIEHLFMDNYGNIWIVTSNGIRIFEFTTQKIIAPPLEFDQYSISSFYQGEGEDLWFSTSEGEMLYYTPENKGLIAYPSSHDSPITTIVPFTKNELILSFENSRFETFNTDKRTFNSDVDLEKLNLGNEPVYNGVKCENDEIILASRKRLFQLGQNKKLTELETISNTKDNKQALFISDLLKVNDSIIWIATDGHGLMRYNRKSKRIQGLDLESEFPIYAISSLFMDRNEIIWIGTTNSGLKVFDPHQSKFSHWGYEKGNLTGLSSNSVLCLSETLDGRILVGLDGGGINIYNTETNLFEHYLHPQKDKNVINSIIADHKNNIWVGTYLNGLNLFREKNSIFSFIDHPTADTKHNEVIKSLHIDSKKNLWIGTSNGVFVHDSDGMLIRHINKTDEEDRQDLGLVMCIQEMADSSIWIGTNNLLARYLPSLGIMEKVNFDDSNPIVTSILEVDDVVWVGTKSGLFQYETKDGTTRKYTTDDGLSCTVINGLLNDDMGNLWLATTQGLFQYDIKRNKFRNFGFDDGFEGQFNENATLKGSDGKLYFGSTNGVYSFFPTQIKKNHKIPPIVISKISIYNQNKSHLDSINSVDSRNLINQNEIELAYDQNIFSIDFVGINFTLANKNEYRHILHGFDKFWNKTDRQRKATYTNVPPGEYVFQVKASNNDGVWNNDGKTLKIRINPPWYNTVWAISLWIIMALLFLFYVNRYIWRQIKLKETLRTERMDKLRQEEANENKIQFFTNITHELRTPLTLILGPIDKLITNTKVDLSQRKQLHLIKKNTNRLLILINQILDFRKLELGEININISRINLVLFIGEICDSFKEMANEKSISIQYTPHIDNLEVLSDSGTIEKIMFNLLANAIKFSSENDEIEVDLSMDQHTNEAVIDVIDMGKGIPENELSNIFKRFYQVKSNTNTGTGIGLALTHDMVKLIKGTIQVKSKLGSGSTFSVRLPLGSSHFNMEIPEIDSSNEEMENGNVPLVFKQTEEPYLQGDQLELESNKYSVLVIEDEKDLRKYIVESLKEFFEVWEASNGEDGYKMAIDLNPNLIISDILMPKLSGLELCQHLKSNFSTSHIPIILLTALTSNNQKIEGMGKGADDYITKPFNSELLIHKVHNLIKNRIKLIARFKTEIAMEPEAITSTSADEQFLKQVIEIIKDNISDSNFKVEHITNKIAMSRSPFYKRLKNLSGLSPNEFIRMVRMKHAVQLLTKSDKNISEIAYEVGFSSPKYFRLCFKEQFGQTPSEFGKTPHSNL</sequence>
<dbReference type="SUPFAM" id="SSF63829">
    <property type="entry name" value="Calcium-dependent phosphotriesterase"/>
    <property type="match status" value="2"/>
</dbReference>
<dbReference type="Pfam" id="PF12833">
    <property type="entry name" value="HTH_18"/>
    <property type="match status" value="1"/>
</dbReference>
<dbReference type="STRING" id="188872.SAMN03080602_04225"/>
<dbReference type="PROSITE" id="PS01124">
    <property type="entry name" value="HTH_ARAC_FAMILY_2"/>
    <property type="match status" value="1"/>
</dbReference>
<evidence type="ECO:0000259" key="15">
    <source>
        <dbReference type="PROSITE" id="PS50109"/>
    </source>
</evidence>
<dbReference type="InterPro" id="IPR009057">
    <property type="entry name" value="Homeodomain-like_sf"/>
</dbReference>
<comment type="catalytic activity">
    <reaction evidence="1">
        <text>ATP + protein L-histidine = ADP + protein N-phospho-L-histidine.</text>
        <dbReference type="EC" id="2.7.13.3"/>
    </reaction>
</comment>
<dbReference type="Gene3D" id="2.60.40.10">
    <property type="entry name" value="Immunoglobulins"/>
    <property type="match status" value="1"/>
</dbReference>
<dbReference type="GO" id="GO:0005524">
    <property type="term" value="F:ATP binding"/>
    <property type="evidence" value="ECO:0007669"/>
    <property type="project" value="UniProtKB-KW"/>
</dbReference>
<evidence type="ECO:0000256" key="11">
    <source>
        <dbReference type="ARBA" id="ARBA00023163"/>
    </source>
</evidence>
<evidence type="ECO:0000259" key="14">
    <source>
        <dbReference type="PROSITE" id="PS01124"/>
    </source>
</evidence>
<dbReference type="OrthoDB" id="1522078at2"/>
<dbReference type="PANTHER" id="PTHR43547">
    <property type="entry name" value="TWO-COMPONENT HISTIDINE KINASE"/>
    <property type="match status" value="1"/>
</dbReference>
<dbReference type="Pfam" id="PF00512">
    <property type="entry name" value="HisKA"/>
    <property type="match status" value="1"/>
</dbReference>
<dbReference type="SUPFAM" id="SSF101898">
    <property type="entry name" value="NHL repeat"/>
    <property type="match status" value="1"/>
</dbReference>